<dbReference type="GO" id="GO:0007165">
    <property type="term" value="P:signal transduction"/>
    <property type="evidence" value="ECO:0007669"/>
    <property type="project" value="InterPro"/>
</dbReference>
<dbReference type="CDD" id="cd06225">
    <property type="entry name" value="HAMP"/>
    <property type="match status" value="1"/>
</dbReference>
<dbReference type="Gene3D" id="3.30.70.270">
    <property type="match status" value="1"/>
</dbReference>
<feature type="domain" description="GGDEF" evidence="3">
    <location>
        <begin position="437"/>
        <end position="570"/>
    </location>
</feature>
<dbReference type="AlphaFoldDB" id="A0A3N7HSG5"/>
<organism evidence="4 5">
    <name type="scientific">Piscinibacter terrae</name>
    <dbReference type="NCBI Taxonomy" id="2496871"/>
    <lineage>
        <taxon>Bacteria</taxon>
        <taxon>Pseudomonadati</taxon>
        <taxon>Pseudomonadota</taxon>
        <taxon>Betaproteobacteria</taxon>
        <taxon>Burkholderiales</taxon>
        <taxon>Sphaerotilaceae</taxon>
        <taxon>Piscinibacter</taxon>
    </lineage>
</organism>
<dbReference type="SUPFAM" id="SSF158472">
    <property type="entry name" value="HAMP domain-like"/>
    <property type="match status" value="1"/>
</dbReference>
<accession>A0A3N7HSG5</accession>
<evidence type="ECO:0000313" key="5">
    <source>
        <dbReference type="Proteomes" id="UP000267464"/>
    </source>
</evidence>
<evidence type="ECO:0000259" key="3">
    <source>
        <dbReference type="PROSITE" id="PS50887"/>
    </source>
</evidence>
<dbReference type="InterPro" id="IPR003660">
    <property type="entry name" value="HAMP_dom"/>
</dbReference>
<dbReference type="InterPro" id="IPR029787">
    <property type="entry name" value="Nucleotide_cyclase"/>
</dbReference>
<proteinExistence type="predicted"/>
<protein>
    <submittedName>
        <fullName evidence="4">Diguanylate cyclase</fullName>
    </submittedName>
</protein>
<dbReference type="PROSITE" id="PS50887">
    <property type="entry name" value="GGDEF"/>
    <property type="match status" value="1"/>
</dbReference>
<dbReference type="InterPro" id="IPR043128">
    <property type="entry name" value="Rev_trsase/Diguanyl_cyclase"/>
</dbReference>
<dbReference type="InterPro" id="IPR029151">
    <property type="entry name" value="Sensor-like_sf"/>
</dbReference>
<keyword evidence="1" id="KW-1133">Transmembrane helix</keyword>
<dbReference type="SUPFAM" id="SSF103190">
    <property type="entry name" value="Sensory domain-like"/>
    <property type="match status" value="1"/>
</dbReference>
<dbReference type="GO" id="GO:0016020">
    <property type="term" value="C:membrane"/>
    <property type="evidence" value="ECO:0007669"/>
    <property type="project" value="InterPro"/>
</dbReference>
<dbReference type="Pfam" id="PF00672">
    <property type="entry name" value="HAMP"/>
    <property type="match status" value="1"/>
</dbReference>
<dbReference type="PANTHER" id="PTHR46663">
    <property type="entry name" value="DIGUANYLATE CYCLASE DGCT-RELATED"/>
    <property type="match status" value="1"/>
</dbReference>
<dbReference type="SMART" id="SM00267">
    <property type="entry name" value="GGDEF"/>
    <property type="match status" value="1"/>
</dbReference>
<dbReference type="GO" id="GO:0003824">
    <property type="term" value="F:catalytic activity"/>
    <property type="evidence" value="ECO:0007669"/>
    <property type="project" value="UniProtKB-ARBA"/>
</dbReference>
<dbReference type="RefSeq" id="WP_124541498.1">
    <property type="nucleotide sequence ID" value="NZ_QUSW01000004.1"/>
</dbReference>
<dbReference type="Proteomes" id="UP000267464">
    <property type="component" value="Unassembled WGS sequence"/>
</dbReference>
<evidence type="ECO:0000313" key="4">
    <source>
        <dbReference type="EMBL" id="RQP23771.1"/>
    </source>
</evidence>
<dbReference type="Pfam" id="PF21623">
    <property type="entry name" value="HK_sensor_dom_bact"/>
    <property type="match status" value="1"/>
</dbReference>
<feature type="transmembrane region" description="Helical" evidence="1">
    <location>
        <begin position="323"/>
        <end position="344"/>
    </location>
</feature>
<dbReference type="InterPro" id="IPR052163">
    <property type="entry name" value="DGC-Regulatory_Protein"/>
</dbReference>
<keyword evidence="1" id="KW-0472">Membrane</keyword>
<dbReference type="InterPro" id="IPR000160">
    <property type="entry name" value="GGDEF_dom"/>
</dbReference>
<dbReference type="CDD" id="cd01949">
    <property type="entry name" value="GGDEF"/>
    <property type="match status" value="1"/>
</dbReference>
<dbReference type="SMART" id="SM00304">
    <property type="entry name" value="HAMP"/>
    <property type="match status" value="1"/>
</dbReference>
<dbReference type="SUPFAM" id="SSF55073">
    <property type="entry name" value="Nucleotide cyclase"/>
    <property type="match status" value="1"/>
</dbReference>
<dbReference type="FunFam" id="3.30.70.270:FF:000001">
    <property type="entry name" value="Diguanylate cyclase domain protein"/>
    <property type="match status" value="1"/>
</dbReference>
<evidence type="ECO:0000256" key="1">
    <source>
        <dbReference type="SAM" id="Phobius"/>
    </source>
</evidence>
<dbReference type="EMBL" id="QUSW01000004">
    <property type="protein sequence ID" value="RQP23771.1"/>
    <property type="molecule type" value="Genomic_DNA"/>
</dbReference>
<dbReference type="Gene3D" id="3.30.450.20">
    <property type="entry name" value="PAS domain"/>
    <property type="match status" value="1"/>
</dbReference>
<keyword evidence="1" id="KW-0812">Transmembrane</keyword>
<name>A0A3N7HSG5_9BURK</name>
<comment type="caution">
    <text evidence="4">The sequence shown here is derived from an EMBL/GenBank/DDBJ whole genome shotgun (WGS) entry which is preliminary data.</text>
</comment>
<reference evidence="4 5" key="2">
    <citation type="submission" date="2018-12" db="EMBL/GenBank/DDBJ databases">
        <title>Rhizobacter gummiphilus sp. nov., a rubber-degrading bacterium isolated from the soil of a botanical garden in Japan.</title>
        <authorList>
            <person name="Shunsuke S.S."/>
        </authorList>
    </citation>
    <scope>NUCLEOTIDE SEQUENCE [LARGE SCALE GENOMIC DNA]</scope>
    <source>
        <strain evidence="4 5">S-16</strain>
    </source>
</reference>
<dbReference type="NCBIfam" id="TIGR00254">
    <property type="entry name" value="GGDEF"/>
    <property type="match status" value="1"/>
</dbReference>
<dbReference type="Pfam" id="PF00990">
    <property type="entry name" value="GGDEF"/>
    <property type="match status" value="1"/>
</dbReference>
<dbReference type="PROSITE" id="PS50885">
    <property type="entry name" value="HAMP"/>
    <property type="match status" value="1"/>
</dbReference>
<gene>
    <name evidence="4" type="ORF">DZC73_16750</name>
</gene>
<dbReference type="PANTHER" id="PTHR46663:SF2">
    <property type="entry name" value="GGDEF DOMAIN-CONTAINING PROTEIN"/>
    <property type="match status" value="1"/>
</dbReference>
<dbReference type="OrthoDB" id="9812260at2"/>
<feature type="domain" description="HAMP" evidence="2">
    <location>
        <begin position="342"/>
        <end position="394"/>
    </location>
</feature>
<dbReference type="Gene3D" id="6.10.340.10">
    <property type="match status" value="1"/>
</dbReference>
<sequence length="574" mass="63335">MKLGLHIRLGALLAAFGVLATGLTGLYSYTQSRELLVKAAERDLMSSVQMFSRRFATAVHNISDDVRLVGELEVTRSIPASSGELAEAGKTSLADTFHALLRANPAYFQVRLISARDHGLELVRVDREGQGTVRVLGDMLQEKAHFPYVFNALALKPGEVFLSKIGVNHDVGSHAALNRPAMYISSPVTTPDGMALGLVVITVDITRVFDELKADLPTYRKLFIANEWGDYLVHPDPAQAFGFDQGRRVLIQESIAQVQPLLDGKAQQVLAQAELGDKPEPALGAFMRMPLGRDEMRSFVVLGIAEPLSEILESTRTLARTTLQIVLGFSAIAIVLALFAARVVTRPLNQMTQEVRRFSSDRPVGDLPTQRQDEIGELARGFDEMQRRISLTMSELDASRTHLAHMARHDNLTGLANRSVFIDRLEHAILTAKRSGGCLAVLFVDLDRFKHINDTYGHGVGDVALVQAARLLTSSVREVDTVARWGGDEFVILLEAMDEEHEARRVAQTLLDRFGRRMDVSGHALDLGVSIGISMYPRDGFEASELIQRADEAMYLAKHRQGNRYSVFGNESLT</sequence>
<dbReference type="InterPro" id="IPR048760">
    <property type="entry name" value="VP0354-like_sensor_dom"/>
</dbReference>
<keyword evidence="5" id="KW-1185">Reference proteome</keyword>
<evidence type="ECO:0000259" key="2">
    <source>
        <dbReference type="PROSITE" id="PS50885"/>
    </source>
</evidence>
<reference evidence="4 5" key="1">
    <citation type="submission" date="2018-08" db="EMBL/GenBank/DDBJ databases">
        <authorList>
            <person name="Khan S.A."/>
            <person name="Jeon C.O."/>
            <person name="Chun B.H."/>
            <person name="Jeong S.E."/>
        </authorList>
    </citation>
    <scope>NUCLEOTIDE SEQUENCE [LARGE SCALE GENOMIC DNA]</scope>
    <source>
        <strain evidence="4 5">S-16</strain>
    </source>
</reference>